<sequence length="72" mass="7985">MSGCKQNYNSIFIIVNGSDWNCWLVELVECSSGYGLVRSPIAVSSIPSSRGNGLFLLSLLLYQIFSFIVDFD</sequence>
<name>A0A0N5DA99_THECL</name>
<evidence type="ECO:0000313" key="2">
    <source>
        <dbReference type="EMBL" id="VDN07750.1"/>
    </source>
</evidence>
<keyword evidence="1" id="KW-0812">Transmembrane</keyword>
<dbReference type="AlphaFoldDB" id="A0A0N5DA99"/>
<reference evidence="4" key="1">
    <citation type="submission" date="2017-02" db="UniProtKB">
        <authorList>
            <consortium name="WormBaseParasite"/>
        </authorList>
    </citation>
    <scope>IDENTIFICATION</scope>
</reference>
<dbReference type="WBParaSite" id="TCLT_0001008701-mRNA-1">
    <property type="protein sequence ID" value="TCLT_0001008701-mRNA-1"/>
    <property type="gene ID" value="TCLT_0001008701"/>
</dbReference>
<gene>
    <name evidence="2" type="ORF">TCLT_LOCUS10076</name>
</gene>
<accession>A0A0N5DA99</accession>
<reference evidence="2 3" key="2">
    <citation type="submission" date="2018-11" db="EMBL/GenBank/DDBJ databases">
        <authorList>
            <consortium name="Pathogen Informatics"/>
        </authorList>
    </citation>
    <scope>NUCLEOTIDE SEQUENCE [LARGE SCALE GENOMIC DNA]</scope>
</reference>
<evidence type="ECO:0000313" key="3">
    <source>
        <dbReference type="Proteomes" id="UP000276776"/>
    </source>
</evidence>
<keyword evidence="1" id="KW-0472">Membrane</keyword>
<dbReference type="EMBL" id="UYYF01004964">
    <property type="protein sequence ID" value="VDN07750.1"/>
    <property type="molecule type" value="Genomic_DNA"/>
</dbReference>
<keyword evidence="1" id="KW-1133">Transmembrane helix</keyword>
<protein>
    <submittedName>
        <fullName evidence="4">Ovule protein</fullName>
    </submittedName>
</protein>
<proteinExistence type="predicted"/>
<organism evidence="4">
    <name type="scientific">Thelazia callipaeda</name>
    <name type="common">Oriental eyeworm</name>
    <name type="synonym">Parasitic nematode</name>
    <dbReference type="NCBI Taxonomy" id="103827"/>
    <lineage>
        <taxon>Eukaryota</taxon>
        <taxon>Metazoa</taxon>
        <taxon>Ecdysozoa</taxon>
        <taxon>Nematoda</taxon>
        <taxon>Chromadorea</taxon>
        <taxon>Rhabditida</taxon>
        <taxon>Spirurina</taxon>
        <taxon>Spiruromorpha</taxon>
        <taxon>Thelazioidea</taxon>
        <taxon>Thelaziidae</taxon>
        <taxon>Thelazia</taxon>
    </lineage>
</organism>
<feature type="transmembrane region" description="Helical" evidence="1">
    <location>
        <begin position="53"/>
        <end position="71"/>
    </location>
</feature>
<evidence type="ECO:0000256" key="1">
    <source>
        <dbReference type="SAM" id="Phobius"/>
    </source>
</evidence>
<dbReference type="Proteomes" id="UP000276776">
    <property type="component" value="Unassembled WGS sequence"/>
</dbReference>
<keyword evidence="3" id="KW-1185">Reference proteome</keyword>
<evidence type="ECO:0000313" key="4">
    <source>
        <dbReference type="WBParaSite" id="TCLT_0001008701-mRNA-1"/>
    </source>
</evidence>